<dbReference type="Gene3D" id="3.40.1000.10">
    <property type="entry name" value="Mog1/PsbP, alpha/beta/alpha sandwich"/>
    <property type="match status" value="1"/>
</dbReference>
<dbReference type="GO" id="GO:0005634">
    <property type="term" value="C:nucleus"/>
    <property type="evidence" value="ECO:0007669"/>
    <property type="project" value="TreeGrafter"/>
</dbReference>
<dbReference type="InterPro" id="IPR016123">
    <property type="entry name" value="Mog1/PsbP_a/b/a-sand"/>
</dbReference>
<sequence>MPHPLYGGALSCQIPQGFADVSGFRQVPDNQEVFAEAATDRCVIIELLELEASVQPSASGEFYFKELADSNGCAPGDYTILQTLQATETDLPKLGVQANIAIGKQNVAKFKEAAKNTMQLYVACIRLPQVTTDLVVSVTVPLALNPNSSSTRDGQVVTNADEGFAILKEILRTLAVHDWSLFQ</sequence>
<dbReference type="VEuPathDB" id="FungiDB:AeMF1_009614"/>
<keyword evidence="2" id="KW-0813">Transport</keyword>
<keyword evidence="5" id="KW-1185">Reference proteome</keyword>
<evidence type="ECO:0000256" key="1">
    <source>
        <dbReference type="ARBA" id="ARBA00010307"/>
    </source>
</evidence>
<evidence type="ECO:0008006" key="6">
    <source>
        <dbReference type="Google" id="ProtNLM"/>
    </source>
</evidence>
<dbReference type="PANTHER" id="PTHR15837:SF0">
    <property type="entry name" value="RAN GUANINE NUCLEOTIDE RELEASE FACTOR"/>
    <property type="match status" value="1"/>
</dbReference>
<evidence type="ECO:0000313" key="5">
    <source>
        <dbReference type="Proteomes" id="UP000481153"/>
    </source>
</evidence>
<gene>
    <name evidence="4" type="ORF">Ae201684_011667</name>
</gene>
<evidence type="ECO:0000256" key="2">
    <source>
        <dbReference type="ARBA" id="ARBA00022448"/>
    </source>
</evidence>
<accession>A0A6G0WUJ0</accession>
<dbReference type="GO" id="GO:0005085">
    <property type="term" value="F:guanyl-nucleotide exchange factor activity"/>
    <property type="evidence" value="ECO:0007669"/>
    <property type="project" value="TreeGrafter"/>
</dbReference>
<dbReference type="SUPFAM" id="SSF55724">
    <property type="entry name" value="Mog1p/PsbP-like"/>
    <property type="match status" value="1"/>
</dbReference>
<dbReference type="InterPro" id="IPR007681">
    <property type="entry name" value="Mog1"/>
</dbReference>
<comment type="similarity">
    <text evidence="1">Belongs to the MOG1 family.</text>
</comment>
<dbReference type="Proteomes" id="UP000481153">
    <property type="component" value="Unassembled WGS sequence"/>
</dbReference>
<dbReference type="PANTHER" id="PTHR15837">
    <property type="entry name" value="RAN GUANINE NUCLEOTIDE RELEASE FACTOR"/>
    <property type="match status" value="1"/>
</dbReference>
<dbReference type="AlphaFoldDB" id="A0A6G0WUJ0"/>
<evidence type="ECO:0000313" key="4">
    <source>
        <dbReference type="EMBL" id="KAF0731124.1"/>
    </source>
</evidence>
<organism evidence="4 5">
    <name type="scientific">Aphanomyces euteiches</name>
    <dbReference type="NCBI Taxonomy" id="100861"/>
    <lineage>
        <taxon>Eukaryota</taxon>
        <taxon>Sar</taxon>
        <taxon>Stramenopiles</taxon>
        <taxon>Oomycota</taxon>
        <taxon>Saprolegniomycetes</taxon>
        <taxon>Saprolegniales</taxon>
        <taxon>Verrucalvaceae</taxon>
        <taxon>Aphanomyces</taxon>
    </lineage>
</organism>
<dbReference type="Pfam" id="PF04603">
    <property type="entry name" value="Mog1"/>
    <property type="match status" value="1"/>
</dbReference>
<comment type="caution">
    <text evidence="4">The sequence shown here is derived from an EMBL/GenBank/DDBJ whole genome shotgun (WGS) entry which is preliminary data.</text>
</comment>
<proteinExistence type="inferred from homology"/>
<name>A0A6G0WUJ0_9STRA</name>
<dbReference type="GO" id="GO:0006606">
    <property type="term" value="P:protein import into nucleus"/>
    <property type="evidence" value="ECO:0007669"/>
    <property type="project" value="TreeGrafter"/>
</dbReference>
<keyword evidence="3" id="KW-0653">Protein transport</keyword>
<evidence type="ECO:0000256" key="3">
    <source>
        <dbReference type="ARBA" id="ARBA00022927"/>
    </source>
</evidence>
<reference evidence="4 5" key="1">
    <citation type="submission" date="2019-07" db="EMBL/GenBank/DDBJ databases">
        <title>Genomics analysis of Aphanomyces spp. identifies a new class of oomycete effector associated with host adaptation.</title>
        <authorList>
            <person name="Gaulin E."/>
        </authorList>
    </citation>
    <scope>NUCLEOTIDE SEQUENCE [LARGE SCALE GENOMIC DNA]</scope>
    <source>
        <strain evidence="4 5">ATCC 201684</strain>
    </source>
</reference>
<protein>
    <recommendedName>
        <fullName evidence="6">Ran guanine nucleotide release factor</fullName>
    </recommendedName>
</protein>
<dbReference type="GO" id="GO:0031267">
    <property type="term" value="F:small GTPase binding"/>
    <property type="evidence" value="ECO:0007669"/>
    <property type="project" value="TreeGrafter"/>
</dbReference>
<dbReference type="EMBL" id="VJMJ01000147">
    <property type="protein sequence ID" value="KAF0731124.1"/>
    <property type="molecule type" value="Genomic_DNA"/>
</dbReference>